<protein>
    <submittedName>
        <fullName evidence="2">Uncharacterized protein</fullName>
    </submittedName>
</protein>
<name>A0AC34F681_9BILA</name>
<dbReference type="Proteomes" id="UP000887579">
    <property type="component" value="Unplaced"/>
</dbReference>
<proteinExistence type="predicted"/>
<dbReference type="WBParaSite" id="ES5_v2.g12688.t1">
    <property type="protein sequence ID" value="ES5_v2.g12688.t1"/>
    <property type="gene ID" value="ES5_v2.g12688"/>
</dbReference>
<evidence type="ECO:0000313" key="2">
    <source>
        <dbReference type="WBParaSite" id="ES5_v2.g12688.t1"/>
    </source>
</evidence>
<sequence length="213" mass="23265">MKYLSLFGLLLISSYCLALPQFVGIATTELLNVIENLKVNYFAADENVPIAATAPGCNYQDFATKFTQWTSDVGLPQSVNYTSNGQALKDAINAVFAGIDPSDKNAAAVQLDKFCISQRQFYKNLGVEQIGHCIYAAAFVSNGYDKVSAFQTEQVLMLINYQCGPAFKSYTDNIDKYLTAQTAQQTALGTCETQFVQGLNASFINNLNDHGCP</sequence>
<evidence type="ECO:0000313" key="1">
    <source>
        <dbReference type="Proteomes" id="UP000887579"/>
    </source>
</evidence>
<reference evidence="2" key="1">
    <citation type="submission" date="2022-11" db="UniProtKB">
        <authorList>
            <consortium name="WormBaseParasite"/>
        </authorList>
    </citation>
    <scope>IDENTIFICATION</scope>
</reference>
<accession>A0AC34F681</accession>
<organism evidence="1 2">
    <name type="scientific">Panagrolaimus sp. ES5</name>
    <dbReference type="NCBI Taxonomy" id="591445"/>
    <lineage>
        <taxon>Eukaryota</taxon>
        <taxon>Metazoa</taxon>
        <taxon>Ecdysozoa</taxon>
        <taxon>Nematoda</taxon>
        <taxon>Chromadorea</taxon>
        <taxon>Rhabditida</taxon>
        <taxon>Tylenchina</taxon>
        <taxon>Panagrolaimomorpha</taxon>
        <taxon>Panagrolaimoidea</taxon>
        <taxon>Panagrolaimidae</taxon>
        <taxon>Panagrolaimus</taxon>
    </lineage>
</organism>